<dbReference type="EMBL" id="JAJEPS010000021">
    <property type="protein sequence ID" value="MCC2127467.1"/>
    <property type="molecule type" value="Genomic_DNA"/>
</dbReference>
<dbReference type="RefSeq" id="WP_308460107.1">
    <property type="nucleotide sequence ID" value="NZ_JAJEPS010000021.1"/>
</dbReference>
<dbReference type="Pfam" id="PF10050">
    <property type="entry name" value="DUF2284"/>
    <property type="match status" value="1"/>
</dbReference>
<comment type="caution">
    <text evidence="1">The sequence shown here is derived from an EMBL/GenBank/DDBJ whole genome shotgun (WGS) entry which is preliminary data.</text>
</comment>
<evidence type="ECO:0000313" key="2">
    <source>
        <dbReference type="Proteomes" id="UP001198220"/>
    </source>
</evidence>
<dbReference type="AlphaFoldDB" id="A0AAE3AAH4"/>
<sequence length="177" mass="20327">MNIYEKIVDIGEAFGFKVGKLNVKTIEVRQEIRMMCEKNICGMYALNWSCPPGCGSLKECQKKISKYTQGILVQTIGDTEDEFDVEGMLEIERRHKEAFLKFYEELKTYFSDVLALGSGCCTRCLKCSYTDTACRFPDQQISSMEAYGILVLQVCRDNQMDYYYGPKKIAYTGCFLF</sequence>
<keyword evidence="2" id="KW-1185">Reference proteome</keyword>
<protein>
    <submittedName>
        <fullName evidence="1">DUF2284 domain-containing protein</fullName>
    </submittedName>
</protein>
<gene>
    <name evidence="1" type="ORF">LKD36_15020</name>
</gene>
<organism evidence="1 2">
    <name type="scientific">Hominiventricola filiformis</name>
    <dbReference type="NCBI Taxonomy" id="2885352"/>
    <lineage>
        <taxon>Bacteria</taxon>
        <taxon>Bacillati</taxon>
        <taxon>Bacillota</taxon>
        <taxon>Clostridia</taxon>
        <taxon>Lachnospirales</taxon>
        <taxon>Lachnospiraceae</taxon>
        <taxon>Hominiventricola</taxon>
    </lineage>
</organism>
<reference evidence="1 2" key="1">
    <citation type="submission" date="2021-10" db="EMBL/GenBank/DDBJ databases">
        <title>Anaerobic single-cell dispensing facilitates the cultivation of human gut bacteria.</title>
        <authorList>
            <person name="Afrizal A."/>
        </authorList>
    </citation>
    <scope>NUCLEOTIDE SEQUENCE [LARGE SCALE GENOMIC DNA]</scope>
    <source>
        <strain evidence="1 2">CLA-AA-H276</strain>
    </source>
</reference>
<evidence type="ECO:0000313" key="1">
    <source>
        <dbReference type="EMBL" id="MCC2127467.1"/>
    </source>
</evidence>
<dbReference type="Proteomes" id="UP001198220">
    <property type="component" value="Unassembled WGS sequence"/>
</dbReference>
<name>A0AAE3AAH4_9FIRM</name>
<accession>A0AAE3AAH4</accession>
<dbReference type="InterPro" id="IPR019271">
    <property type="entry name" value="DUF2284_metal-binding"/>
</dbReference>
<proteinExistence type="predicted"/>